<name>A0A7J6DUJ1_CANSA</name>
<dbReference type="AlphaFoldDB" id="A0A7J6DUJ1"/>
<protein>
    <submittedName>
        <fullName evidence="1">Uncharacterized protein</fullName>
    </submittedName>
</protein>
<accession>A0A7J6DUJ1</accession>
<gene>
    <name evidence="1" type="ORF">F8388_002494</name>
</gene>
<dbReference type="Proteomes" id="UP000525078">
    <property type="component" value="Unassembled WGS sequence"/>
</dbReference>
<evidence type="ECO:0000313" key="2">
    <source>
        <dbReference type="Proteomes" id="UP000525078"/>
    </source>
</evidence>
<comment type="caution">
    <text evidence="1">The sequence shown here is derived from an EMBL/GenBank/DDBJ whole genome shotgun (WGS) entry which is preliminary data.</text>
</comment>
<sequence length="210" mass="23163">MKELKFKKRENGQKKSLGKATFDLPLLLYAQCRIHGDDPESAIAGISWRASSSSSTTTTCPPCVCDCSSQALLSIPIESVADGCFTHSDIVDSRSIWFLAGEVNGNGINGSTEEDIGKKGTVDEHSKDLKSFSPNDRGFHCRNGHGRLTTSMLASGRHSIKVFMLTLTKHGGLIIKCERNRSTTRYHHKVSCSPLQRMEDRYGAAWEELK</sequence>
<dbReference type="EMBL" id="JAATIP010000385">
    <property type="protein sequence ID" value="KAF4349772.1"/>
    <property type="molecule type" value="Genomic_DNA"/>
</dbReference>
<proteinExistence type="predicted"/>
<reference evidence="1 2" key="1">
    <citation type="journal article" date="2020" name="bioRxiv">
        <title>Sequence and annotation of 42 cannabis genomes reveals extensive copy number variation in cannabinoid synthesis and pathogen resistance genes.</title>
        <authorList>
            <person name="Mckernan K.J."/>
            <person name="Helbert Y."/>
            <person name="Kane L.T."/>
            <person name="Ebling H."/>
            <person name="Zhang L."/>
            <person name="Liu B."/>
            <person name="Eaton Z."/>
            <person name="Mclaughlin S."/>
            <person name="Kingan S."/>
            <person name="Baybayan P."/>
            <person name="Concepcion G."/>
            <person name="Jordan M."/>
            <person name="Riva A."/>
            <person name="Barbazuk W."/>
            <person name="Harkins T."/>
        </authorList>
    </citation>
    <scope>NUCLEOTIDE SEQUENCE [LARGE SCALE GENOMIC DNA]</scope>
    <source>
        <strain evidence="2">cv. Jamaican Lion 4</strain>
        <tissue evidence="1">Leaf</tissue>
    </source>
</reference>
<organism evidence="1 2">
    <name type="scientific">Cannabis sativa</name>
    <name type="common">Hemp</name>
    <name type="synonym">Marijuana</name>
    <dbReference type="NCBI Taxonomy" id="3483"/>
    <lineage>
        <taxon>Eukaryota</taxon>
        <taxon>Viridiplantae</taxon>
        <taxon>Streptophyta</taxon>
        <taxon>Embryophyta</taxon>
        <taxon>Tracheophyta</taxon>
        <taxon>Spermatophyta</taxon>
        <taxon>Magnoliopsida</taxon>
        <taxon>eudicotyledons</taxon>
        <taxon>Gunneridae</taxon>
        <taxon>Pentapetalae</taxon>
        <taxon>rosids</taxon>
        <taxon>fabids</taxon>
        <taxon>Rosales</taxon>
        <taxon>Cannabaceae</taxon>
        <taxon>Cannabis</taxon>
    </lineage>
</organism>
<evidence type="ECO:0000313" key="1">
    <source>
        <dbReference type="EMBL" id="KAF4349772.1"/>
    </source>
</evidence>